<organism evidence="4">
    <name type="scientific">hydrothermal vent metagenome</name>
    <dbReference type="NCBI Taxonomy" id="652676"/>
    <lineage>
        <taxon>unclassified sequences</taxon>
        <taxon>metagenomes</taxon>
        <taxon>ecological metagenomes</taxon>
    </lineage>
</organism>
<accession>A0A1W1D930</accession>
<gene>
    <name evidence="4" type="ORF">MNB_SUP05-4-1038</name>
</gene>
<dbReference type="GO" id="GO:0030001">
    <property type="term" value="P:metal ion transport"/>
    <property type="evidence" value="ECO:0007669"/>
    <property type="project" value="InterPro"/>
</dbReference>
<comment type="similarity">
    <text evidence="1">Belongs to the bacterial solute-binding protein 9 family.</text>
</comment>
<sequence length="270" mass="30501">MSRLLLTLLALLSANVYSAPNIVVSIAPIHSIVSNITQGVTEPKLLLKGNQSAHHAHLVPSQLSMIEQADLIVIMHPNFEEGLSKSLSQLNTKTVLLVNDDINNHHSWVNIQKMKDFSKKITDKLSLIDPDNKTIYLANYAKLQQKLTQLKIDITQVMKNNKRPIASYSNALEHFIKENQLNQKTLITTKHEERLSIYKIINAKKSMLSNGTKCLISTTSVPIKRINTLTEGLEIDITRINIMGDEFTTGNNQYFQLMNNITKKMDQCLQ</sequence>
<dbReference type="PANTHER" id="PTHR42953:SF3">
    <property type="entry name" value="HIGH-AFFINITY ZINC UPTAKE SYSTEM PROTEIN ZNUA"/>
    <property type="match status" value="1"/>
</dbReference>
<protein>
    <submittedName>
        <fullName evidence="4">Zinc ABC transporter, periplasmic-binding protein ZnuA</fullName>
    </submittedName>
</protein>
<name>A0A1W1D930_9ZZZZ</name>
<reference evidence="4" key="1">
    <citation type="submission" date="2016-10" db="EMBL/GenBank/DDBJ databases">
        <authorList>
            <person name="de Groot N.N."/>
        </authorList>
    </citation>
    <scope>NUCLEOTIDE SEQUENCE</scope>
</reference>
<dbReference type="Gene3D" id="3.40.50.1980">
    <property type="entry name" value="Nitrogenase molybdenum iron protein domain"/>
    <property type="match status" value="2"/>
</dbReference>
<dbReference type="AlphaFoldDB" id="A0A1W1D930"/>
<proteinExistence type="inferred from homology"/>
<dbReference type="PANTHER" id="PTHR42953">
    <property type="entry name" value="HIGH-AFFINITY ZINC UPTAKE SYSTEM PROTEIN ZNUA-RELATED"/>
    <property type="match status" value="1"/>
</dbReference>
<keyword evidence="3" id="KW-0732">Signal</keyword>
<dbReference type="InterPro" id="IPR006127">
    <property type="entry name" value="ZnuA-like"/>
</dbReference>
<dbReference type="InterPro" id="IPR050492">
    <property type="entry name" value="Bact_metal-bind_prot9"/>
</dbReference>
<dbReference type="GO" id="GO:0046872">
    <property type="term" value="F:metal ion binding"/>
    <property type="evidence" value="ECO:0007669"/>
    <property type="project" value="InterPro"/>
</dbReference>
<keyword evidence="2" id="KW-0813">Transport</keyword>
<evidence type="ECO:0000313" key="4">
    <source>
        <dbReference type="EMBL" id="SFV77074.1"/>
    </source>
</evidence>
<evidence type="ECO:0000256" key="3">
    <source>
        <dbReference type="ARBA" id="ARBA00022729"/>
    </source>
</evidence>
<dbReference type="Pfam" id="PF01297">
    <property type="entry name" value="ZnuA"/>
    <property type="match status" value="1"/>
</dbReference>
<evidence type="ECO:0000256" key="1">
    <source>
        <dbReference type="ARBA" id="ARBA00011028"/>
    </source>
</evidence>
<evidence type="ECO:0000256" key="2">
    <source>
        <dbReference type="ARBA" id="ARBA00022448"/>
    </source>
</evidence>
<dbReference type="EMBL" id="FPHR01000016">
    <property type="protein sequence ID" value="SFV77074.1"/>
    <property type="molecule type" value="Genomic_DNA"/>
</dbReference>
<dbReference type="SUPFAM" id="SSF53807">
    <property type="entry name" value="Helical backbone' metal receptor"/>
    <property type="match status" value="1"/>
</dbReference>